<organism evidence="1">
    <name type="scientific">hydrocarbon metagenome</name>
    <dbReference type="NCBI Taxonomy" id="938273"/>
    <lineage>
        <taxon>unclassified sequences</taxon>
        <taxon>metagenomes</taxon>
        <taxon>ecological metagenomes</taxon>
    </lineage>
</organism>
<evidence type="ECO:0000313" key="1">
    <source>
        <dbReference type="EMBL" id="KUG27948.1"/>
    </source>
</evidence>
<name>A0A0W8G4I0_9ZZZZ</name>
<accession>A0A0W8G4I0</accession>
<reference evidence="1" key="1">
    <citation type="journal article" date="2015" name="Proc. Natl. Acad. Sci. U.S.A.">
        <title>Networks of energetic and metabolic interactions define dynamics in microbial communities.</title>
        <authorList>
            <person name="Embree M."/>
            <person name="Liu J.K."/>
            <person name="Al-Bassam M.M."/>
            <person name="Zengler K."/>
        </authorList>
    </citation>
    <scope>NUCLEOTIDE SEQUENCE</scope>
</reference>
<protein>
    <submittedName>
        <fullName evidence="1">Uncharacterized protein</fullName>
    </submittedName>
</protein>
<sequence>MLLWRSLTEKSLSPKLVGKMRRYRLSRGEGVLSFQGELLAYHRHADQKDAPEYPGVSHLLTLALFRTKKGRFVIYYIVDYPDNEHLCGQHQYVTHLPDFADVSRFVGSMAYINAEPFRTKVIADATARLSPPA</sequence>
<comment type="caution">
    <text evidence="1">The sequence shown here is derived from an EMBL/GenBank/DDBJ whole genome shotgun (WGS) entry which is preliminary data.</text>
</comment>
<proteinExistence type="predicted"/>
<dbReference type="EMBL" id="LNQE01000274">
    <property type="protein sequence ID" value="KUG27948.1"/>
    <property type="molecule type" value="Genomic_DNA"/>
</dbReference>
<dbReference type="AlphaFoldDB" id="A0A0W8G4I0"/>
<gene>
    <name evidence="1" type="ORF">ASZ90_002202</name>
</gene>